<dbReference type="PANTHER" id="PTHR31301:SF153">
    <property type="entry name" value="LOB DOMAIN-CONTAINING PROTEIN 26"/>
    <property type="match status" value="1"/>
</dbReference>
<protein>
    <recommendedName>
        <fullName evidence="3">LOB domain-containing protein</fullName>
    </recommendedName>
</protein>
<reference evidence="4" key="1">
    <citation type="submission" date="2020-07" db="EMBL/GenBank/DDBJ databases">
        <authorList>
            <person name="Lin J."/>
        </authorList>
    </citation>
    <scope>NUCLEOTIDE SEQUENCE</scope>
</reference>
<feature type="compositionally biased region" description="Basic and acidic residues" evidence="2">
    <location>
        <begin position="114"/>
        <end position="125"/>
    </location>
</feature>
<accession>A0A6V7P3Y8</accession>
<dbReference type="PROSITE" id="PS50891">
    <property type="entry name" value="LOB"/>
    <property type="match status" value="1"/>
</dbReference>
<gene>
    <name evidence="4" type="ORF">CB5_LOCUS8753</name>
</gene>
<evidence type="ECO:0000256" key="1">
    <source>
        <dbReference type="ARBA" id="ARBA00005474"/>
    </source>
</evidence>
<evidence type="ECO:0000259" key="3">
    <source>
        <dbReference type="PROSITE" id="PS50891"/>
    </source>
</evidence>
<sequence>MSTSSHNSNNTSLSPIINESNQRRCAACKHQRRRCSRDCLLSPYFPASLPHKFACVHKIFGASNVARMLQIHIAATASASAGPSGGGNVSGGVLASAGPGLRERRGHQSSTAAHLHEPTRAREDAGPYCNTHGPTRGRCGHGSAHEPAQFDRSPPQGNFVLDTTSTSLEFNYFPDIF</sequence>
<dbReference type="AlphaFoldDB" id="A0A6V7P3Y8"/>
<evidence type="ECO:0000313" key="4">
    <source>
        <dbReference type="EMBL" id="CAD1825542.1"/>
    </source>
</evidence>
<name>A0A6V7P3Y8_ANACO</name>
<dbReference type="EMBL" id="LR862145">
    <property type="protein sequence ID" value="CAD1825542.1"/>
    <property type="molecule type" value="Genomic_DNA"/>
</dbReference>
<dbReference type="Pfam" id="PF03195">
    <property type="entry name" value="LOB"/>
    <property type="match status" value="1"/>
</dbReference>
<comment type="similarity">
    <text evidence="1">Belongs to the LOB domain-containing protein family.</text>
</comment>
<evidence type="ECO:0000256" key="2">
    <source>
        <dbReference type="SAM" id="MobiDB-lite"/>
    </source>
</evidence>
<dbReference type="PANTHER" id="PTHR31301">
    <property type="entry name" value="LOB DOMAIN-CONTAINING PROTEIN 4-RELATED"/>
    <property type="match status" value="1"/>
</dbReference>
<organism evidence="4">
    <name type="scientific">Ananas comosus var. bracteatus</name>
    <name type="common">red pineapple</name>
    <dbReference type="NCBI Taxonomy" id="296719"/>
    <lineage>
        <taxon>Eukaryota</taxon>
        <taxon>Viridiplantae</taxon>
        <taxon>Streptophyta</taxon>
        <taxon>Embryophyta</taxon>
        <taxon>Tracheophyta</taxon>
        <taxon>Spermatophyta</taxon>
        <taxon>Magnoliopsida</taxon>
        <taxon>Liliopsida</taxon>
        <taxon>Poales</taxon>
        <taxon>Bromeliaceae</taxon>
        <taxon>Bromelioideae</taxon>
        <taxon>Ananas</taxon>
    </lineage>
</organism>
<feature type="domain" description="LOB" evidence="3">
    <location>
        <begin position="23"/>
        <end position="125"/>
    </location>
</feature>
<dbReference type="InterPro" id="IPR004883">
    <property type="entry name" value="LOB"/>
</dbReference>
<proteinExistence type="inferred from homology"/>
<feature type="region of interest" description="Disordered" evidence="2">
    <location>
        <begin position="101"/>
        <end position="161"/>
    </location>
</feature>